<dbReference type="PROSITE" id="PS51054">
    <property type="entry name" value="ORANGE"/>
    <property type="match status" value="2"/>
</dbReference>
<keyword evidence="2" id="KW-0805">Transcription regulation</keyword>
<dbReference type="Gene3D" id="6.10.250.980">
    <property type="match status" value="2"/>
</dbReference>
<protein>
    <recommendedName>
        <fullName evidence="7">Orange domain-containing protein</fullName>
    </recommendedName>
</protein>
<sequence>MSIGFSLTSADLPRHATVAISTISWPRMYVCRSLSSQQAGRKSLGSHRKCEVLQLQEADRRRQFRLGYQACMAESVRYLAEVQRTAEAVCIRLFNHLQRHFDSLLGAAALGPCQFSARLRPLLGMRIYGAGTLQSLGKLQSQLRTRLSGTTQLPSTLSLQRCMETSEALHWTRRQQQQKIDMNPEQQLYTPKIEDIAVIEITIIPSRLQTSEFKHSKEYWKCEVLQLQEADRRRQFRLGYQACMAESVRYLAEVQRTAEAVCIRLFNHLQRHFDSLLGGGYLRSTIFDRSSAQTFIRTRQVHTATSYKCLIITVLVSFAAGQNCPPVHNDLCFSTSEDIKSDAEHQFRHVNQPFPPNSGFVEEEGKILRDHPPTPAEKQRRSPSPIIIDDAGGNSNPPPATKRHCPEGGSQLREMLQNPGLPKETRARSNSFSIGCGNYTQKNPESINGESPVHMSRTKIEEVYKFKNNIKHRFNADLQQTSTPSTPTPECTNGGASTDDIAPDQRGFENFQRDPEVKVPPEHRPGKPETWEPHHEYSCGSNPSPTLGATRSNGSSTSSGYSTGGEGPAISKLRFHLQGQQSPVPPQSSTPENLSTPSSSPQQIVPITAVPIFALHPKGTYYIPLTIDMALLNPYLHGYEDPFPILHPVNISVNFTLGRPVKVLDRSNVGGIWPGHAFSIEKLGCVFVDRNAPPHQQPHPYPNGTPAAIR</sequence>
<keyword evidence="5" id="KW-0539">Nucleus</keyword>
<dbReference type="SMART" id="SM00511">
    <property type="entry name" value="ORANGE"/>
    <property type="match status" value="2"/>
</dbReference>
<name>A0ABY6KRM9_9ARAC</name>
<dbReference type="EMBL" id="CP092869">
    <property type="protein sequence ID" value="UYV69765.1"/>
    <property type="molecule type" value="Genomic_DNA"/>
</dbReference>
<evidence type="ECO:0000256" key="2">
    <source>
        <dbReference type="ARBA" id="ARBA00023015"/>
    </source>
</evidence>
<feature type="region of interest" description="Disordered" evidence="6">
    <location>
        <begin position="475"/>
        <end position="602"/>
    </location>
</feature>
<feature type="domain" description="Orange" evidence="7">
    <location>
        <begin position="64"/>
        <end position="97"/>
    </location>
</feature>
<evidence type="ECO:0000256" key="5">
    <source>
        <dbReference type="ARBA" id="ARBA00023242"/>
    </source>
</evidence>
<evidence type="ECO:0000259" key="7">
    <source>
        <dbReference type="PROSITE" id="PS51054"/>
    </source>
</evidence>
<dbReference type="InterPro" id="IPR003650">
    <property type="entry name" value="Orange_dom"/>
</dbReference>
<dbReference type="InterPro" id="IPR050370">
    <property type="entry name" value="HES_HEY"/>
</dbReference>
<feature type="compositionally biased region" description="Basic and acidic residues" evidence="6">
    <location>
        <begin position="368"/>
        <end position="380"/>
    </location>
</feature>
<gene>
    <name evidence="8" type="ORF">LAZ67_7000658</name>
</gene>
<evidence type="ECO:0000256" key="6">
    <source>
        <dbReference type="SAM" id="MobiDB-lite"/>
    </source>
</evidence>
<keyword evidence="4" id="KW-0804">Transcription</keyword>
<comment type="subcellular location">
    <subcellularLocation>
        <location evidence="1">Nucleus</location>
    </subcellularLocation>
</comment>
<feature type="domain" description="Orange" evidence="7">
    <location>
        <begin position="236"/>
        <end position="269"/>
    </location>
</feature>
<feature type="compositionally biased region" description="Basic and acidic residues" evidence="6">
    <location>
        <begin position="511"/>
        <end position="537"/>
    </location>
</feature>
<dbReference type="Proteomes" id="UP001235939">
    <property type="component" value="Chromosome 07"/>
</dbReference>
<reference evidence="8 9" key="1">
    <citation type="submission" date="2022-01" db="EMBL/GenBank/DDBJ databases">
        <title>A chromosomal length assembly of Cordylochernes scorpioides.</title>
        <authorList>
            <person name="Zeh D."/>
            <person name="Zeh J."/>
        </authorList>
    </citation>
    <scope>NUCLEOTIDE SEQUENCE [LARGE SCALE GENOMIC DNA]</scope>
    <source>
        <strain evidence="8">IN4F17</strain>
        <tissue evidence="8">Whole Body</tissue>
    </source>
</reference>
<evidence type="ECO:0000256" key="3">
    <source>
        <dbReference type="ARBA" id="ARBA00023125"/>
    </source>
</evidence>
<feature type="region of interest" description="Disordered" evidence="6">
    <location>
        <begin position="368"/>
        <end position="454"/>
    </location>
</feature>
<keyword evidence="9" id="KW-1185">Reference proteome</keyword>
<feature type="compositionally biased region" description="Low complexity" evidence="6">
    <location>
        <begin position="548"/>
        <end position="561"/>
    </location>
</feature>
<dbReference type="PANTHER" id="PTHR10985">
    <property type="entry name" value="BASIC HELIX-LOOP-HELIX TRANSCRIPTION FACTOR, HES-RELATED"/>
    <property type="match status" value="1"/>
</dbReference>
<evidence type="ECO:0000256" key="1">
    <source>
        <dbReference type="ARBA" id="ARBA00004123"/>
    </source>
</evidence>
<keyword evidence="3" id="KW-0238">DNA-binding</keyword>
<feature type="compositionally biased region" description="Polar residues" evidence="6">
    <location>
        <begin position="590"/>
        <end position="602"/>
    </location>
</feature>
<proteinExistence type="predicted"/>
<evidence type="ECO:0000313" key="8">
    <source>
        <dbReference type="EMBL" id="UYV69765.1"/>
    </source>
</evidence>
<evidence type="ECO:0000313" key="9">
    <source>
        <dbReference type="Proteomes" id="UP001235939"/>
    </source>
</evidence>
<dbReference type="SUPFAM" id="SSF158457">
    <property type="entry name" value="Orange domain-like"/>
    <property type="match status" value="2"/>
</dbReference>
<dbReference type="Pfam" id="PF07527">
    <property type="entry name" value="Hairy_orange"/>
    <property type="match status" value="2"/>
</dbReference>
<organism evidence="8 9">
    <name type="scientific">Cordylochernes scorpioides</name>
    <dbReference type="NCBI Taxonomy" id="51811"/>
    <lineage>
        <taxon>Eukaryota</taxon>
        <taxon>Metazoa</taxon>
        <taxon>Ecdysozoa</taxon>
        <taxon>Arthropoda</taxon>
        <taxon>Chelicerata</taxon>
        <taxon>Arachnida</taxon>
        <taxon>Pseudoscorpiones</taxon>
        <taxon>Cheliferoidea</taxon>
        <taxon>Chernetidae</taxon>
        <taxon>Cordylochernes</taxon>
    </lineage>
</organism>
<evidence type="ECO:0000256" key="4">
    <source>
        <dbReference type="ARBA" id="ARBA00023163"/>
    </source>
</evidence>
<feature type="compositionally biased region" description="Polar residues" evidence="6">
    <location>
        <begin position="428"/>
        <end position="449"/>
    </location>
</feature>
<accession>A0ABY6KRM9</accession>